<keyword evidence="3" id="KW-1185">Reference proteome</keyword>
<name>A0A6N7QPH8_9GAMM</name>
<dbReference type="Gene3D" id="1.10.260.40">
    <property type="entry name" value="lambda repressor-like DNA-binding domains"/>
    <property type="match status" value="1"/>
</dbReference>
<dbReference type="GO" id="GO:0003677">
    <property type="term" value="F:DNA binding"/>
    <property type="evidence" value="ECO:0007669"/>
    <property type="project" value="InterPro"/>
</dbReference>
<evidence type="ECO:0000259" key="1">
    <source>
        <dbReference type="PROSITE" id="PS50943"/>
    </source>
</evidence>
<feature type="domain" description="HTH cro/C1-type" evidence="1">
    <location>
        <begin position="24"/>
        <end position="83"/>
    </location>
</feature>
<organism evidence="2 3">
    <name type="scientific">Spiribacter salilacus</name>
    <dbReference type="NCBI Taxonomy" id="2664894"/>
    <lineage>
        <taxon>Bacteria</taxon>
        <taxon>Pseudomonadati</taxon>
        <taxon>Pseudomonadota</taxon>
        <taxon>Gammaproteobacteria</taxon>
        <taxon>Chromatiales</taxon>
        <taxon>Ectothiorhodospiraceae</taxon>
        <taxon>Spiribacter</taxon>
    </lineage>
</organism>
<reference evidence="2 3" key="1">
    <citation type="submission" date="2019-11" db="EMBL/GenBank/DDBJ databases">
        <authorList>
            <person name="Zhang X.Y."/>
        </authorList>
    </citation>
    <scope>NUCLEOTIDE SEQUENCE [LARGE SCALE GENOMIC DNA]</scope>
    <source>
        <strain evidence="2 3">C176</strain>
    </source>
</reference>
<proteinExistence type="predicted"/>
<dbReference type="Proteomes" id="UP000433788">
    <property type="component" value="Unassembled WGS sequence"/>
</dbReference>
<dbReference type="SUPFAM" id="SSF47413">
    <property type="entry name" value="lambda repressor-like DNA-binding domains"/>
    <property type="match status" value="1"/>
</dbReference>
<dbReference type="Pfam" id="PF13560">
    <property type="entry name" value="HTH_31"/>
    <property type="match status" value="1"/>
</dbReference>
<gene>
    <name evidence="2" type="ORF">GH984_02650</name>
</gene>
<dbReference type="AlphaFoldDB" id="A0A6N7QPH8"/>
<comment type="caution">
    <text evidence="2">The sequence shown here is derived from an EMBL/GenBank/DDBJ whole genome shotgun (WGS) entry which is preliminary data.</text>
</comment>
<dbReference type="InterPro" id="IPR001387">
    <property type="entry name" value="Cro/C1-type_HTH"/>
</dbReference>
<dbReference type="PROSITE" id="PS50943">
    <property type="entry name" value="HTH_CROC1"/>
    <property type="match status" value="1"/>
</dbReference>
<dbReference type="CDD" id="cd00093">
    <property type="entry name" value="HTH_XRE"/>
    <property type="match status" value="1"/>
</dbReference>
<evidence type="ECO:0000313" key="3">
    <source>
        <dbReference type="Proteomes" id="UP000433788"/>
    </source>
</evidence>
<dbReference type="RefSeq" id="WP_153718638.1">
    <property type="nucleotide sequence ID" value="NZ_WJPP01000001.1"/>
</dbReference>
<evidence type="ECO:0000313" key="2">
    <source>
        <dbReference type="EMBL" id="MRH77600.1"/>
    </source>
</evidence>
<dbReference type="InterPro" id="IPR010982">
    <property type="entry name" value="Lambda_DNA-bd_dom_sf"/>
</dbReference>
<protein>
    <submittedName>
        <fullName evidence="2">Helix-turn-helix domain-containing protein</fullName>
    </submittedName>
</protein>
<accession>A0A6N7QPH8</accession>
<dbReference type="SMART" id="SM00530">
    <property type="entry name" value="HTH_XRE"/>
    <property type="match status" value="1"/>
</dbReference>
<sequence length="112" mass="12030">MAKPLSRPYSRYAAQAAELLGLTIHEARIRRGMTAAEAAERAGISRGLVNRIEKGEMGCAIGAAFELAAIVGVPLFDAEPTTLTRYLTDARDKVALLPKKAGRTTQAVKDDF</sequence>
<dbReference type="EMBL" id="WJPP01000001">
    <property type="protein sequence ID" value="MRH77600.1"/>
    <property type="molecule type" value="Genomic_DNA"/>
</dbReference>